<comment type="subcellular location">
    <subcellularLocation>
        <location evidence="3">Endoplasmic reticulum membrane</location>
        <topology evidence="3">Peripheral membrane protein</topology>
    </subcellularLocation>
    <subcellularLocation>
        <location evidence="2">Microsome membrane</location>
        <topology evidence="2">Peripheral membrane protein</topology>
    </subcellularLocation>
</comment>
<evidence type="ECO:0000256" key="12">
    <source>
        <dbReference type="ARBA" id="ARBA00023136"/>
    </source>
</evidence>
<sequence length="522" mass="60490">MEVTLTLLGIFSYLVYWYLTKSFDFWQKQGVNFIKPIPLMGSVPTMFLMREHMALFYQRNYKKYEGEPYVGFFMGTLPSLMVFDLALIKHIMVKDFSHFTDRVFRWSEEGDPLNALNLFMIRGQRWRELRTKLAPTFTSGKIKGMFPLIVESTELFDEHLQTLATSGEAFESKDLLGCLFTDVIGSCIFGIKCNTIKEPNNQFRVMGKRLLEIRPWQAVKAILVFYFNDLAQKLKLGVTDKEVTEFFKKLTKDMMDQRIEKNIVRKDFIQLLMELKVKGNITVDDGDDEDRQILPELNTTESSSNNIKFDDTILAAQATVFFLAGFETSSTVISFALLELAANPNVQRKAHFEIDEQLVKCNGKVTYESLKEMKYLDLILQETMRKYPPVAVHFRECTKAYTIPGTNIFLKEGSIIAIPNHAMQNDPKFFPNPDRFDPERFSDDDALHKYQYIFSPFGEGPRQCIGNRFAMIQSKLALLTFLRKYKMSFTEKTVFPVKLSPLYFITTAKGGIWLKMEQRQSD</sequence>
<evidence type="ECO:0000256" key="14">
    <source>
        <dbReference type="RuleBase" id="RU000461"/>
    </source>
</evidence>
<gene>
    <name evidence="16" type="ORF">CLODIP_2_CD06662</name>
</gene>
<reference evidence="16 17" key="1">
    <citation type="submission" date="2020-04" db="EMBL/GenBank/DDBJ databases">
        <authorList>
            <person name="Alioto T."/>
            <person name="Alioto T."/>
            <person name="Gomez Garrido J."/>
        </authorList>
    </citation>
    <scope>NUCLEOTIDE SEQUENCE [LARGE SCALE GENOMIC DNA]</scope>
</reference>
<evidence type="ECO:0000313" key="16">
    <source>
        <dbReference type="EMBL" id="CAB3365185.1"/>
    </source>
</evidence>
<keyword evidence="11 14" id="KW-0503">Monooxygenase</keyword>
<dbReference type="OrthoDB" id="2789670at2759"/>
<dbReference type="SUPFAM" id="SSF48264">
    <property type="entry name" value="Cytochrome P450"/>
    <property type="match status" value="1"/>
</dbReference>
<evidence type="ECO:0000256" key="8">
    <source>
        <dbReference type="ARBA" id="ARBA00022848"/>
    </source>
</evidence>
<dbReference type="PANTHER" id="PTHR24292">
    <property type="entry name" value="CYTOCHROME P450"/>
    <property type="match status" value="1"/>
</dbReference>
<keyword evidence="5 13" id="KW-0349">Heme</keyword>
<feature type="transmembrane region" description="Helical" evidence="15">
    <location>
        <begin position="6"/>
        <end position="26"/>
    </location>
</feature>
<dbReference type="GO" id="GO:0020037">
    <property type="term" value="F:heme binding"/>
    <property type="evidence" value="ECO:0007669"/>
    <property type="project" value="InterPro"/>
</dbReference>
<keyword evidence="15" id="KW-0812">Transmembrane</keyword>
<comment type="caution">
    <text evidence="16">The sequence shown here is derived from an EMBL/GenBank/DDBJ whole genome shotgun (WGS) entry which is preliminary data.</text>
</comment>
<keyword evidence="9 14" id="KW-0560">Oxidoreductase</keyword>
<proteinExistence type="inferred from homology"/>
<dbReference type="InterPro" id="IPR050476">
    <property type="entry name" value="Insect_CytP450_Detox"/>
</dbReference>
<protein>
    <recommendedName>
        <fullName evidence="18">Cytochrome P450</fullName>
    </recommendedName>
</protein>
<evidence type="ECO:0000256" key="1">
    <source>
        <dbReference type="ARBA" id="ARBA00001971"/>
    </source>
</evidence>
<dbReference type="InterPro" id="IPR036396">
    <property type="entry name" value="Cyt_P450_sf"/>
</dbReference>
<dbReference type="Proteomes" id="UP000494165">
    <property type="component" value="Unassembled WGS sequence"/>
</dbReference>
<dbReference type="Gene3D" id="1.10.630.10">
    <property type="entry name" value="Cytochrome P450"/>
    <property type="match status" value="1"/>
</dbReference>
<evidence type="ECO:0000256" key="13">
    <source>
        <dbReference type="PIRSR" id="PIRSR602401-1"/>
    </source>
</evidence>
<evidence type="ECO:0000256" key="15">
    <source>
        <dbReference type="SAM" id="Phobius"/>
    </source>
</evidence>
<evidence type="ECO:0000256" key="6">
    <source>
        <dbReference type="ARBA" id="ARBA00022723"/>
    </source>
</evidence>
<accession>A0A8S1CAX7</accession>
<evidence type="ECO:0008006" key="18">
    <source>
        <dbReference type="Google" id="ProtNLM"/>
    </source>
</evidence>
<evidence type="ECO:0000256" key="11">
    <source>
        <dbReference type="ARBA" id="ARBA00023033"/>
    </source>
</evidence>
<keyword evidence="6 13" id="KW-0479">Metal-binding</keyword>
<organism evidence="16 17">
    <name type="scientific">Cloeon dipterum</name>
    <dbReference type="NCBI Taxonomy" id="197152"/>
    <lineage>
        <taxon>Eukaryota</taxon>
        <taxon>Metazoa</taxon>
        <taxon>Ecdysozoa</taxon>
        <taxon>Arthropoda</taxon>
        <taxon>Hexapoda</taxon>
        <taxon>Insecta</taxon>
        <taxon>Pterygota</taxon>
        <taxon>Palaeoptera</taxon>
        <taxon>Ephemeroptera</taxon>
        <taxon>Pisciforma</taxon>
        <taxon>Baetidae</taxon>
        <taxon>Cloeon</taxon>
    </lineage>
</organism>
<evidence type="ECO:0000256" key="5">
    <source>
        <dbReference type="ARBA" id="ARBA00022617"/>
    </source>
</evidence>
<keyword evidence="10 13" id="KW-0408">Iron</keyword>
<evidence type="ECO:0000256" key="7">
    <source>
        <dbReference type="ARBA" id="ARBA00022824"/>
    </source>
</evidence>
<dbReference type="CDD" id="cd11056">
    <property type="entry name" value="CYP6-like"/>
    <property type="match status" value="1"/>
</dbReference>
<dbReference type="PRINTS" id="PR00463">
    <property type="entry name" value="EP450I"/>
</dbReference>
<dbReference type="GO" id="GO:0005506">
    <property type="term" value="F:iron ion binding"/>
    <property type="evidence" value="ECO:0007669"/>
    <property type="project" value="InterPro"/>
</dbReference>
<keyword evidence="15" id="KW-1133">Transmembrane helix</keyword>
<dbReference type="PROSITE" id="PS00086">
    <property type="entry name" value="CYTOCHROME_P450"/>
    <property type="match status" value="1"/>
</dbReference>
<feature type="binding site" description="axial binding residue" evidence="13">
    <location>
        <position position="464"/>
    </location>
    <ligand>
        <name>heme</name>
        <dbReference type="ChEBI" id="CHEBI:30413"/>
    </ligand>
    <ligandPart>
        <name>Fe</name>
        <dbReference type="ChEBI" id="CHEBI:18248"/>
    </ligandPart>
</feature>
<comment type="similarity">
    <text evidence="4 14">Belongs to the cytochrome P450 family.</text>
</comment>
<keyword evidence="8" id="KW-0492">Microsome</keyword>
<dbReference type="EMBL" id="CADEPI010000019">
    <property type="protein sequence ID" value="CAB3365185.1"/>
    <property type="molecule type" value="Genomic_DNA"/>
</dbReference>
<evidence type="ECO:0000256" key="3">
    <source>
        <dbReference type="ARBA" id="ARBA00004406"/>
    </source>
</evidence>
<dbReference type="FunFam" id="1.10.630.10:FF:000042">
    <property type="entry name" value="Cytochrome P450"/>
    <property type="match status" value="1"/>
</dbReference>
<evidence type="ECO:0000313" key="17">
    <source>
        <dbReference type="Proteomes" id="UP000494165"/>
    </source>
</evidence>
<evidence type="ECO:0000256" key="10">
    <source>
        <dbReference type="ARBA" id="ARBA00023004"/>
    </source>
</evidence>
<name>A0A8S1CAX7_9INSE</name>
<dbReference type="GO" id="GO:0016705">
    <property type="term" value="F:oxidoreductase activity, acting on paired donors, with incorporation or reduction of molecular oxygen"/>
    <property type="evidence" value="ECO:0007669"/>
    <property type="project" value="InterPro"/>
</dbReference>
<evidence type="ECO:0000256" key="9">
    <source>
        <dbReference type="ARBA" id="ARBA00023002"/>
    </source>
</evidence>
<keyword evidence="7" id="KW-0256">Endoplasmic reticulum</keyword>
<keyword evidence="17" id="KW-1185">Reference proteome</keyword>
<keyword evidence="12 15" id="KW-0472">Membrane</keyword>
<evidence type="ECO:0000256" key="4">
    <source>
        <dbReference type="ARBA" id="ARBA00010617"/>
    </source>
</evidence>
<dbReference type="Pfam" id="PF00067">
    <property type="entry name" value="p450"/>
    <property type="match status" value="1"/>
</dbReference>
<dbReference type="InterPro" id="IPR017972">
    <property type="entry name" value="Cyt_P450_CS"/>
</dbReference>
<dbReference type="AlphaFoldDB" id="A0A8S1CAX7"/>
<comment type="cofactor">
    <cofactor evidence="1 13">
        <name>heme</name>
        <dbReference type="ChEBI" id="CHEBI:30413"/>
    </cofactor>
</comment>
<dbReference type="PRINTS" id="PR00385">
    <property type="entry name" value="P450"/>
</dbReference>
<dbReference type="InterPro" id="IPR002401">
    <property type="entry name" value="Cyt_P450_E_grp-I"/>
</dbReference>
<dbReference type="GO" id="GO:0005789">
    <property type="term" value="C:endoplasmic reticulum membrane"/>
    <property type="evidence" value="ECO:0007669"/>
    <property type="project" value="UniProtKB-SubCell"/>
</dbReference>
<evidence type="ECO:0000256" key="2">
    <source>
        <dbReference type="ARBA" id="ARBA00004174"/>
    </source>
</evidence>
<dbReference type="InterPro" id="IPR001128">
    <property type="entry name" value="Cyt_P450"/>
</dbReference>
<feature type="transmembrane region" description="Helical" evidence="15">
    <location>
        <begin position="69"/>
        <end position="88"/>
    </location>
</feature>
<dbReference type="GO" id="GO:0004497">
    <property type="term" value="F:monooxygenase activity"/>
    <property type="evidence" value="ECO:0007669"/>
    <property type="project" value="UniProtKB-KW"/>
</dbReference>
<dbReference type="PANTHER" id="PTHR24292:SF54">
    <property type="entry name" value="CYP9F3-RELATED"/>
    <property type="match status" value="1"/>
</dbReference>
<feature type="transmembrane region" description="Helical" evidence="15">
    <location>
        <begin position="33"/>
        <end position="49"/>
    </location>
</feature>